<dbReference type="SMART" id="SM00833">
    <property type="entry name" value="CobW_C"/>
    <property type="match status" value="1"/>
</dbReference>
<name>A0A7I9V130_9ACTN</name>
<dbReference type="SUPFAM" id="SSF90002">
    <property type="entry name" value="Hypothetical protein YjiA, C-terminal domain"/>
    <property type="match status" value="1"/>
</dbReference>
<reference evidence="8" key="1">
    <citation type="submission" date="2019-06" db="EMBL/GenBank/DDBJ databases">
        <title>Gordonia isolated from sludge of a wastewater treatment plant.</title>
        <authorList>
            <person name="Tamura T."/>
            <person name="Aoyama K."/>
            <person name="Kang Y."/>
            <person name="Saito S."/>
            <person name="Akiyama N."/>
            <person name="Yazawa K."/>
            <person name="Gonoi T."/>
            <person name="Mikami Y."/>
        </authorList>
    </citation>
    <scope>NUCLEOTIDE SEQUENCE [LARGE SCALE GENOMIC DNA]</scope>
    <source>
        <strain evidence="8">NBRC 107697</strain>
    </source>
</reference>
<gene>
    <name evidence="7" type="primary">cobW</name>
    <name evidence="7" type="ORF">nbrc107697_28900</name>
</gene>
<dbReference type="CDD" id="cd03112">
    <property type="entry name" value="CobW-like"/>
    <property type="match status" value="1"/>
</dbReference>
<dbReference type="InterPro" id="IPR003495">
    <property type="entry name" value="CobW/HypB/UreG_nucleotide-bd"/>
</dbReference>
<evidence type="ECO:0000313" key="8">
    <source>
        <dbReference type="Proteomes" id="UP000444980"/>
    </source>
</evidence>
<keyword evidence="2" id="KW-0378">Hydrolase</keyword>
<evidence type="ECO:0000256" key="2">
    <source>
        <dbReference type="ARBA" id="ARBA00022801"/>
    </source>
</evidence>
<dbReference type="SUPFAM" id="SSF52540">
    <property type="entry name" value="P-loop containing nucleoside triphosphate hydrolases"/>
    <property type="match status" value="1"/>
</dbReference>
<dbReference type="Gene3D" id="3.30.1220.10">
    <property type="entry name" value="CobW-like, C-terminal domain"/>
    <property type="match status" value="1"/>
</dbReference>
<proteinExistence type="inferred from homology"/>
<dbReference type="InterPro" id="IPR036627">
    <property type="entry name" value="CobW-likC_sf"/>
</dbReference>
<dbReference type="EMBL" id="BJOU01000011">
    <property type="protein sequence ID" value="GED98851.1"/>
    <property type="molecule type" value="Genomic_DNA"/>
</dbReference>
<dbReference type="Pfam" id="PF07683">
    <property type="entry name" value="CobW_C"/>
    <property type="match status" value="1"/>
</dbReference>
<evidence type="ECO:0000256" key="1">
    <source>
        <dbReference type="ARBA" id="ARBA00022741"/>
    </source>
</evidence>
<dbReference type="Pfam" id="PF02492">
    <property type="entry name" value="cobW"/>
    <property type="match status" value="1"/>
</dbReference>
<keyword evidence="8" id="KW-1185">Reference proteome</keyword>
<dbReference type="PANTHER" id="PTHR13748:SF62">
    <property type="entry name" value="COBW DOMAIN-CONTAINING PROTEIN"/>
    <property type="match status" value="1"/>
</dbReference>
<accession>A0A7I9V130</accession>
<dbReference type="GO" id="GO:0016787">
    <property type="term" value="F:hydrolase activity"/>
    <property type="evidence" value="ECO:0007669"/>
    <property type="project" value="UniProtKB-KW"/>
</dbReference>
<keyword evidence="1" id="KW-0547">Nucleotide-binding</keyword>
<feature type="domain" description="CobW C-terminal" evidence="6">
    <location>
        <begin position="232"/>
        <end position="323"/>
    </location>
</feature>
<evidence type="ECO:0000256" key="3">
    <source>
        <dbReference type="ARBA" id="ARBA00023186"/>
    </source>
</evidence>
<evidence type="ECO:0000256" key="5">
    <source>
        <dbReference type="ARBA" id="ARBA00049117"/>
    </source>
</evidence>
<comment type="catalytic activity">
    <reaction evidence="5">
        <text>GTP + H2O = GDP + phosphate + H(+)</text>
        <dbReference type="Rhea" id="RHEA:19669"/>
        <dbReference type="ChEBI" id="CHEBI:15377"/>
        <dbReference type="ChEBI" id="CHEBI:15378"/>
        <dbReference type="ChEBI" id="CHEBI:37565"/>
        <dbReference type="ChEBI" id="CHEBI:43474"/>
        <dbReference type="ChEBI" id="CHEBI:58189"/>
    </reaction>
    <physiologicalReaction direction="left-to-right" evidence="5">
        <dbReference type="Rhea" id="RHEA:19670"/>
    </physiologicalReaction>
</comment>
<evidence type="ECO:0000256" key="4">
    <source>
        <dbReference type="ARBA" id="ARBA00034320"/>
    </source>
</evidence>
<evidence type="ECO:0000259" key="6">
    <source>
        <dbReference type="SMART" id="SM00833"/>
    </source>
</evidence>
<organism evidence="7 8">
    <name type="scientific">Gordonia crocea</name>
    <dbReference type="NCBI Taxonomy" id="589162"/>
    <lineage>
        <taxon>Bacteria</taxon>
        <taxon>Bacillati</taxon>
        <taxon>Actinomycetota</taxon>
        <taxon>Actinomycetes</taxon>
        <taxon>Mycobacteriales</taxon>
        <taxon>Gordoniaceae</taxon>
        <taxon>Gordonia</taxon>
    </lineage>
</organism>
<dbReference type="InterPro" id="IPR051316">
    <property type="entry name" value="Zinc-reg_GTPase_activator"/>
</dbReference>
<comment type="caution">
    <text evidence="7">The sequence shown here is derived from an EMBL/GenBank/DDBJ whole genome shotgun (WGS) entry which is preliminary data.</text>
</comment>
<comment type="similarity">
    <text evidence="4">Belongs to the SIMIBI class G3E GTPase family. ZNG1 subfamily.</text>
</comment>
<sequence>MPSPTPVIILGGFLGAGKTTVLNHLLRHADGRRLGVCVNDFGAVNVDALMVASQVDGVVGFGNGCLCCATDSDGFDDALARLVRTDVDAVVVETSGIADPVSMIRRVVGMADPQVAYGGMVYVVDAAAAAAGDLPAEALRHTRVADLVVVNKADLVDGATLASVGAELDTVNPTAARVVTAEGAVDPAILVDAGPRPERVGAEQLTLDDLLRAQDGPDDGAHAGHHHLHEDYQQFTWEGDGPVNPRAVARLVERPPAGCYRIKGWVEVESEFFRGTLELSAVGGRVRAARAARRGEGASRNTIVLIGAGLDVASARVACADLTAVDADDEFGPLSLLRYDPDTAQGAG</sequence>
<dbReference type="RefSeq" id="WP_228460924.1">
    <property type="nucleotide sequence ID" value="NZ_BJOU01000011.1"/>
</dbReference>
<dbReference type="Proteomes" id="UP000444980">
    <property type="component" value="Unassembled WGS sequence"/>
</dbReference>
<dbReference type="AlphaFoldDB" id="A0A7I9V130"/>
<dbReference type="InterPro" id="IPR011629">
    <property type="entry name" value="CobW-like_C"/>
</dbReference>
<dbReference type="PANTHER" id="PTHR13748">
    <property type="entry name" value="COBW-RELATED"/>
    <property type="match status" value="1"/>
</dbReference>
<dbReference type="Gene3D" id="3.40.50.300">
    <property type="entry name" value="P-loop containing nucleotide triphosphate hydrolases"/>
    <property type="match status" value="1"/>
</dbReference>
<keyword evidence="3" id="KW-0143">Chaperone</keyword>
<evidence type="ECO:0000313" key="7">
    <source>
        <dbReference type="EMBL" id="GED98851.1"/>
    </source>
</evidence>
<dbReference type="GO" id="GO:0005737">
    <property type="term" value="C:cytoplasm"/>
    <property type="evidence" value="ECO:0007669"/>
    <property type="project" value="TreeGrafter"/>
</dbReference>
<dbReference type="InterPro" id="IPR027417">
    <property type="entry name" value="P-loop_NTPase"/>
</dbReference>
<dbReference type="GO" id="GO:0000166">
    <property type="term" value="F:nucleotide binding"/>
    <property type="evidence" value="ECO:0007669"/>
    <property type="project" value="UniProtKB-KW"/>
</dbReference>
<protein>
    <submittedName>
        <fullName evidence="7">Cobalamin biosynthesis protein CobW</fullName>
    </submittedName>
</protein>